<evidence type="ECO:0000313" key="13">
    <source>
        <dbReference type="Proteomes" id="UP001163046"/>
    </source>
</evidence>
<evidence type="ECO:0000256" key="1">
    <source>
        <dbReference type="ARBA" id="ARBA00004498"/>
    </source>
</evidence>
<comment type="subcellular location">
    <subcellularLocation>
        <location evidence="1 10">Secreted</location>
        <location evidence="1 10">Extracellular space</location>
        <location evidence="1 10">Extracellular matrix</location>
    </subcellularLocation>
</comment>
<keyword evidence="4" id="KW-0964">Secreted</keyword>
<feature type="chain" id="PRO_5040905463" description="Protein Wnt" evidence="11">
    <location>
        <begin position="18"/>
        <end position="354"/>
    </location>
</feature>
<evidence type="ECO:0000256" key="8">
    <source>
        <dbReference type="ARBA" id="ARBA00023180"/>
    </source>
</evidence>
<reference evidence="12" key="1">
    <citation type="submission" date="2023-01" db="EMBL/GenBank/DDBJ databases">
        <title>Genome assembly of the deep-sea coral Lophelia pertusa.</title>
        <authorList>
            <person name="Herrera S."/>
            <person name="Cordes E."/>
        </authorList>
    </citation>
    <scope>NUCLEOTIDE SEQUENCE</scope>
    <source>
        <strain evidence="12">USNM1676648</strain>
        <tissue evidence="12">Polyp</tissue>
    </source>
</reference>
<feature type="signal peptide" evidence="11">
    <location>
        <begin position="1"/>
        <end position="17"/>
    </location>
</feature>
<dbReference type="PANTHER" id="PTHR12027:SF101">
    <property type="entry name" value="PROTEIN WNT-4"/>
    <property type="match status" value="1"/>
</dbReference>
<evidence type="ECO:0000256" key="5">
    <source>
        <dbReference type="ARBA" id="ARBA00022530"/>
    </source>
</evidence>
<evidence type="ECO:0000256" key="7">
    <source>
        <dbReference type="ARBA" id="ARBA00023157"/>
    </source>
</evidence>
<protein>
    <recommendedName>
        <fullName evidence="10">Protein Wnt</fullName>
    </recommendedName>
</protein>
<dbReference type="InterPro" id="IPR005817">
    <property type="entry name" value="Wnt"/>
</dbReference>
<keyword evidence="13" id="KW-1185">Reference proteome</keyword>
<comment type="function">
    <text evidence="10">Ligand for members of the frizzled family of seven transmembrane receptors.</text>
</comment>
<keyword evidence="9" id="KW-0449">Lipoprotein</keyword>
<dbReference type="Proteomes" id="UP001163046">
    <property type="component" value="Unassembled WGS sequence"/>
</dbReference>
<dbReference type="GO" id="GO:0060070">
    <property type="term" value="P:canonical Wnt signaling pathway"/>
    <property type="evidence" value="ECO:0007669"/>
    <property type="project" value="TreeGrafter"/>
</dbReference>
<accession>A0A9W9YY07</accession>
<dbReference type="AlphaFoldDB" id="A0A9W9YY07"/>
<keyword evidence="5" id="KW-0272">Extracellular matrix</keyword>
<dbReference type="GO" id="GO:0045165">
    <property type="term" value="P:cell fate commitment"/>
    <property type="evidence" value="ECO:0007669"/>
    <property type="project" value="TreeGrafter"/>
</dbReference>
<dbReference type="InterPro" id="IPR043158">
    <property type="entry name" value="Wnt_C"/>
</dbReference>
<evidence type="ECO:0000256" key="2">
    <source>
        <dbReference type="ARBA" id="ARBA00005683"/>
    </source>
</evidence>
<evidence type="ECO:0000256" key="3">
    <source>
        <dbReference type="ARBA" id="ARBA00022473"/>
    </source>
</evidence>
<keyword evidence="6 10" id="KW-0879">Wnt signaling pathway</keyword>
<keyword evidence="11" id="KW-0732">Signal</keyword>
<evidence type="ECO:0000256" key="11">
    <source>
        <dbReference type="SAM" id="SignalP"/>
    </source>
</evidence>
<dbReference type="PRINTS" id="PR01349">
    <property type="entry name" value="WNTPROTEIN"/>
</dbReference>
<name>A0A9W9YY07_9CNID</name>
<sequence length="354" mass="40037">MIARIWLLSFVFIIVLAAIDGRKGTRQPRNEAALGFCSWLKDHQLKKCQAHPLRGLAARDGVELALKECRDQFSDRRWNCSGVTIADVFQRERMLKVDSKESSYLHAITAAGVAYQITKGCSLGNWEDCGCDTRQQGRGQKAGEPSWEWGGCSEHYKKGYDYSTDFMDPGKNAEKKSISNQIITHNNEAGRKAIKDNMDKSCKCHGVSGSCTVRVCWRTMPKMAKVASELRRKFENALKVKLNKNKTKLTRLSRGRRGRKRNTNNRRPSPSSLVYAVNSPDFCQADEKYGILGTLGRTCNKTSTGTDGCRMLCCGRGYNTVNRVNDVKCNCTFIWCCHVKCDWCKKEWVEHTCK</sequence>
<dbReference type="GO" id="GO:0005615">
    <property type="term" value="C:extracellular space"/>
    <property type="evidence" value="ECO:0007669"/>
    <property type="project" value="TreeGrafter"/>
</dbReference>
<dbReference type="GO" id="GO:0005125">
    <property type="term" value="F:cytokine activity"/>
    <property type="evidence" value="ECO:0007669"/>
    <property type="project" value="TreeGrafter"/>
</dbReference>
<evidence type="ECO:0000256" key="4">
    <source>
        <dbReference type="ARBA" id="ARBA00022525"/>
    </source>
</evidence>
<comment type="similarity">
    <text evidence="2 10">Belongs to the Wnt family.</text>
</comment>
<dbReference type="PROSITE" id="PS00246">
    <property type="entry name" value="WNT1"/>
    <property type="match status" value="1"/>
</dbReference>
<dbReference type="GO" id="GO:0030182">
    <property type="term" value="P:neuron differentiation"/>
    <property type="evidence" value="ECO:0007669"/>
    <property type="project" value="TreeGrafter"/>
</dbReference>
<keyword evidence="8" id="KW-0325">Glycoprotein</keyword>
<comment type="caution">
    <text evidence="12">The sequence shown here is derived from an EMBL/GenBank/DDBJ whole genome shotgun (WGS) entry which is preliminary data.</text>
</comment>
<dbReference type="FunFam" id="3.30.2460.20:FF:000001">
    <property type="entry name" value="Wnt homolog"/>
    <property type="match status" value="1"/>
</dbReference>
<dbReference type="Gene3D" id="3.30.2460.20">
    <property type="match status" value="1"/>
</dbReference>
<dbReference type="InterPro" id="IPR018161">
    <property type="entry name" value="Wnt_CS"/>
</dbReference>
<evidence type="ECO:0000256" key="6">
    <source>
        <dbReference type="ARBA" id="ARBA00022687"/>
    </source>
</evidence>
<dbReference type="SMART" id="SM00097">
    <property type="entry name" value="WNT1"/>
    <property type="match status" value="1"/>
</dbReference>
<dbReference type="GO" id="GO:0005109">
    <property type="term" value="F:frizzled binding"/>
    <property type="evidence" value="ECO:0007669"/>
    <property type="project" value="TreeGrafter"/>
</dbReference>
<dbReference type="Pfam" id="PF00110">
    <property type="entry name" value="wnt"/>
    <property type="match status" value="1"/>
</dbReference>
<gene>
    <name evidence="12" type="ORF">OS493_024867</name>
</gene>
<dbReference type="PANTHER" id="PTHR12027">
    <property type="entry name" value="WNT RELATED"/>
    <property type="match status" value="1"/>
</dbReference>
<dbReference type="OrthoDB" id="5945655at2759"/>
<dbReference type="EMBL" id="MU826845">
    <property type="protein sequence ID" value="KAJ7371527.1"/>
    <property type="molecule type" value="Genomic_DNA"/>
</dbReference>
<evidence type="ECO:0000256" key="10">
    <source>
        <dbReference type="RuleBase" id="RU003500"/>
    </source>
</evidence>
<evidence type="ECO:0000256" key="9">
    <source>
        <dbReference type="ARBA" id="ARBA00023288"/>
    </source>
</evidence>
<proteinExistence type="inferred from homology"/>
<keyword evidence="7" id="KW-1015">Disulfide bond</keyword>
<organism evidence="12 13">
    <name type="scientific">Desmophyllum pertusum</name>
    <dbReference type="NCBI Taxonomy" id="174260"/>
    <lineage>
        <taxon>Eukaryota</taxon>
        <taxon>Metazoa</taxon>
        <taxon>Cnidaria</taxon>
        <taxon>Anthozoa</taxon>
        <taxon>Hexacorallia</taxon>
        <taxon>Scleractinia</taxon>
        <taxon>Caryophylliina</taxon>
        <taxon>Caryophylliidae</taxon>
        <taxon>Desmophyllum</taxon>
    </lineage>
</organism>
<keyword evidence="3 10" id="KW-0217">Developmental protein</keyword>
<evidence type="ECO:0000313" key="12">
    <source>
        <dbReference type="EMBL" id="KAJ7371527.1"/>
    </source>
</evidence>